<dbReference type="EMBL" id="CAADRP010001112">
    <property type="protein sequence ID" value="VFU35944.1"/>
    <property type="molecule type" value="Genomic_DNA"/>
</dbReference>
<proteinExistence type="predicted"/>
<evidence type="ECO:0000259" key="1">
    <source>
        <dbReference type="PROSITE" id="PS50076"/>
    </source>
</evidence>
<dbReference type="AlphaFoldDB" id="A0A6N2L6B4"/>
<accession>A0A6N2L6B4</accession>
<name>A0A6N2L6B4_SALVM</name>
<dbReference type="InterPro" id="IPR036869">
    <property type="entry name" value="J_dom_sf"/>
</dbReference>
<protein>
    <recommendedName>
        <fullName evidence="1">J domain-containing protein</fullName>
    </recommendedName>
</protein>
<dbReference type="SUPFAM" id="SSF46565">
    <property type="entry name" value="Chaperone J-domain"/>
    <property type="match status" value="1"/>
</dbReference>
<dbReference type="Pfam" id="PF00226">
    <property type="entry name" value="DnaJ"/>
    <property type="match status" value="1"/>
</dbReference>
<dbReference type="InterPro" id="IPR052276">
    <property type="entry name" value="Diphthamide-biosynth_chaperone"/>
</dbReference>
<reference evidence="2" key="1">
    <citation type="submission" date="2019-03" db="EMBL/GenBank/DDBJ databases">
        <authorList>
            <person name="Mank J."/>
            <person name="Almeida P."/>
        </authorList>
    </citation>
    <scope>NUCLEOTIDE SEQUENCE</scope>
    <source>
        <strain evidence="2">78183</strain>
    </source>
</reference>
<dbReference type="Gene3D" id="1.10.287.110">
    <property type="entry name" value="DnaJ domain"/>
    <property type="match status" value="1"/>
</dbReference>
<dbReference type="InterPro" id="IPR001623">
    <property type="entry name" value="DnaJ_domain"/>
</dbReference>
<evidence type="ECO:0000313" key="2">
    <source>
        <dbReference type="EMBL" id="VFU35944.1"/>
    </source>
</evidence>
<dbReference type="SMART" id="SM00271">
    <property type="entry name" value="DnaJ"/>
    <property type="match status" value="1"/>
</dbReference>
<dbReference type="PANTHER" id="PTHR44240">
    <property type="entry name" value="DNAJ DOMAIN (PROKARYOTIC HEAT SHOCK PROTEIN)-RELATED"/>
    <property type="match status" value="1"/>
</dbReference>
<organism evidence="2">
    <name type="scientific">Salix viminalis</name>
    <name type="common">Common osier</name>
    <name type="synonym">Basket willow</name>
    <dbReference type="NCBI Taxonomy" id="40686"/>
    <lineage>
        <taxon>Eukaryota</taxon>
        <taxon>Viridiplantae</taxon>
        <taxon>Streptophyta</taxon>
        <taxon>Embryophyta</taxon>
        <taxon>Tracheophyta</taxon>
        <taxon>Spermatophyta</taxon>
        <taxon>Magnoliopsida</taxon>
        <taxon>eudicotyledons</taxon>
        <taxon>Gunneridae</taxon>
        <taxon>Pentapetalae</taxon>
        <taxon>rosids</taxon>
        <taxon>fabids</taxon>
        <taxon>Malpighiales</taxon>
        <taxon>Salicaceae</taxon>
        <taxon>Saliceae</taxon>
        <taxon>Salix</taxon>
    </lineage>
</organism>
<dbReference type="CDD" id="cd06257">
    <property type="entry name" value="DnaJ"/>
    <property type="match status" value="1"/>
</dbReference>
<feature type="domain" description="J" evidence="1">
    <location>
        <begin position="97"/>
        <end position="164"/>
    </location>
</feature>
<dbReference type="PRINTS" id="PR00625">
    <property type="entry name" value="JDOMAIN"/>
</dbReference>
<dbReference type="PANTHER" id="PTHR44240:SF10">
    <property type="entry name" value="J DOMAIN-CONTAINING PROTEIN"/>
    <property type="match status" value="1"/>
</dbReference>
<dbReference type="InterPro" id="IPR018253">
    <property type="entry name" value="DnaJ_domain_CS"/>
</dbReference>
<gene>
    <name evidence="2" type="ORF">SVIM_LOCUS179372</name>
</gene>
<sequence length="212" mass="24248">MDRGKPREQNPEDYSDFGGYIIYRILNPADQNFHSLAENMPSQNSSIQSLHACNFCHFISPDHPEINLPRFVSTRSIFYFTRQDTKGGIDSMATTSSFYEVLGLPRSATGHEIKAAYRKLARTCHPDVVSMNQKEMSAREFIQIHAAYSTLSDPDKRENYDRDLYRNRRPFGSSSMRSATMAAASGDHFCTPDYGSLQRVSFVWKMLCFEDI</sequence>
<dbReference type="PROSITE" id="PS00636">
    <property type="entry name" value="DNAJ_1"/>
    <property type="match status" value="1"/>
</dbReference>
<dbReference type="PROSITE" id="PS50076">
    <property type="entry name" value="DNAJ_2"/>
    <property type="match status" value="1"/>
</dbReference>